<organism evidence="9 10">
    <name type="scientific">Scleromatobacter humisilvae</name>
    <dbReference type="NCBI Taxonomy" id="2897159"/>
    <lineage>
        <taxon>Bacteria</taxon>
        <taxon>Pseudomonadati</taxon>
        <taxon>Pseudomonadota</taxon>
        <taxon>Betaproteobacteria</taxon>
        <taxon>Burkholderiales</taxon>
        <taxon>Sphaerotilaceae</taxon>
        <taxon>Scleromatobacter</taxon>
    </lineage>
</organism>
<comment type="caution">
    <text evidence="9">The sequence shown here is derived from an EMBL/GenBank/DDBJ whole genome shotgun (WGS) entry which is preliminary data.</text>
</comment>
<evidence type="ECO:0000259" key="8">
    <source>
        <dbReference type="Pfam" id="PF02771"/>
    </source>
</evidence>
<comment type="similarity">
    <text evidence="2">Belongs to the acyl-CoA dehydrogenase family.</text>
</comment>
<comment type="cofactor">
    <cofactor evidence="1">
        <name>FAD</name>
        <dbReference type="ChEBI" id="CHEBI:57692"/>
    </cofactor>
</comment>
<evidence type="ECO:0000256" key="4">
    <source>
        <dbReference type="ARBA" id="ARBA00022827"/>
    </source>
</evidence>
<evidence type="ECO:0000256" key="2">
    <source>
        <dbReference type="ARBA" id="ARBA00009347"/>
    </source>
</evidence>
<dbReference type="FunFam" id="1.20.140.10:FF:000001">
    <property type="entry name" value="Acyl-CoA dehydrogenase"/>
    <property type="match status" value="1"/>
</dbReference>
<dbReference type="PANTHER" id="PTHR43884">
    <property type="entry name" value="ACYL-COA DEHYDROGENASE"/>
    <property type="match status" value="1"/>
</dbReference>
<dbReference type="InterPro" id="IPR009100">
    <property type="entry name" value="AcylCoA_DH/oxidase_NM_dom_sf"/>
</dbReference>
<dbReference type="RefSeq" id="WP_275683527.1">
    <property type="nucleotide sequence ID" value="NZ_JAJLJH010000004.1"/>
</dbReference>
<dbReference type="GO" id="GO:0050660">
    <property type="term" value="F:flavin adenine dinucleotide binding"/>
    <property type="evidence" value="ECO:0007669"/>
    <property type="project" value="InterPro"/>
</dbReference>
<gene>
    <name evidence="9" type="ORF">LPC04_17445</name>
</gene>
<proteinExistence type="inferred from homology"/>
<keyword evidence="5" id="KW-0560">Oxidoreductase</keyword>
<dbReference type="Pfam" id="PF00441">
    <property type="entry name" value="Acyl-CoA_dh_1"/>
    <property type="match status" value="1"/>
</dbReference>
<accession>A0A9X1YKM8</accession>
<keyword evidence="3" id="KW-0285">Flavoprotein</keyword>
<keyword evidence="4" id="KW-0274">FAD</keyword>
<dbReference type="PANTHER" id="PTHR43884:SF12">
    <property type="entry name" value="ISOVALERYL-COA DEHYDROGENASE, MITOCHONDRIAL-RELATED"/>
    <property type="match status" value="1"/>
</dbReference>
<dbReference type="SUPFAM" id="SSF56645">
    <property type="entry name" value="Acyl-CoA dehydrogenase NM domain-like"/>
    <property type="match status" value="1"/>
</dbReference>
<dbReference type="Gene3D" id="2.40.110.10">
    <property type="entry name" value="Butyryl-CoA Dehydrogenase, subunit A, domain 2"/>
    <property type="match status" value="1"/>
</dbReference>
<evidence type="ECO:0000259" key="6">
    <source>
        <dbReference type="Pfam" id="PF00441"/>
    </source>
</evidence>
<dbReference type="Pfam" id="PF02771">
    <property type="entry name" value="Acyl-CoA_dh_N"/>
    <property type="match status" value="1"/>
</dbReference>
<dbReference type="InterPro" id="IPR037069">
    <property type="entry name" value="AcylCoA_DH/ox_N_sf"/>
</dbReference>
<dbReference type="PROSITE" id="PS00073">
    <property type="entry name" value="ACYL_COA_DH_2"/>
    <property type="match status" value="1"/>
</dbReference>
<dbReference type="InterPro" id="IPR046373">
    <property type="entry name" value="Acyl-CoA_Oxase/DH_mid-dom_sf"/>
</dbReference>
<dbReference type="Gene3D" id="1.20.140.10">
    <property type="entry name" value="Butyryl-CoA Dehydrogenase, subunit A, domain 3"/>
    <property type="match status" value="1"/>
</dbReference>
<dbReference type="FunFam" id="2.40.110.10:FF:000002">
    <property type="entry name" value="Acyl-CoA dehydrogenase fadE12"/>
    <property type="match status" value="1"/>
</dbReference>
<protein>
    <submittedName>
        <fullName evidence="9">Acyl-CoA dehydrogenase family protein</fullName>
    </submittedName>
</protein>
<dbReference type="EMBL" id="JAJLJH010000004">
    <property type="protein sequence ID" value="MCK9687492.1"/>
    <property type="molecule type" value="Genomic_DNA"/>
</dbReference>
<dbReference type="InterPro" id="IPR013786">
    <property type="entry name" value="AcylCoA_DH/ox_N"/>
</dbReference>
<dbReference type="Proteomes" id="UP001139353">
    <property type="component" value="Unassembled WGS sequence"/>
</dbReference>
<feature type="domain" description="Acyl-CoA dehydrogenase/oxidase N-terminal" evidence="8">
    <location>
        <begin position="13"/>
        <end position="121"/>
    </location>
</feature>
<evidence type="ECO:0000313" key="10">
    <source>
        <dbReference type="Proteomes" id="UP001139353"/>
    </source>
</evidence>
<feature type="domain" description="Acyl-CoA oxidase/dehydrogenase middle" evidence="7">
    <location>
        <begin position="126"/>
        <end position="220"/>
    </location>
</feature>
<dbReference type="GO" id="GO:0003995">
    <property type="term" value="F:acyl-CoA dehydrogenase activity"/>
    <property type="evidence" value="ECO:0007669"/>
    <property type="project" value="InterPro"/>
</dbReference>
<feature type="domain" description="Acyl-CoA dehydrogenase/oxidase C-terminal" evidence="6">
    <location>
        <begin position="232"/>
        <end position="380"/>
    </location>
</feature>
<evidence type="ECO:0000256" key="1">
    <source>
        <dbReference type="ARBA" id="ARBA00001974"/>
    </source>
</evidence>
<reference evidence="9" key="1">
    <citation type="submission" date="2021-11" db="EMBL/GenBank/DDBJ databases">
        <title>BS-T2-15 a new species belonging to the Comamonadaceae family isolated from the soil of a French oak forest.</title>
        <authorList>
            <person name="Mieszkin S."/>
            <person name="Alain K."/>
        </authorList>
    </citation>
    <scope>NUCLEOTIDE SEQUENCE</scope>
    <source>
        <strain evidence="9">BS-T2-15</strain>
    </source>
</reference>
<evidence type="ECO:0000256" key="5">
    <source>
        <dbReference type="ARBA" id="ARBA00023002"/>
    </source>
</evidence>
<evidence type="ECO:0000313" key="9">
    <source>
        <dbReference type="EMBL" id="MCK9687492.1"/>
    </source>
</evidence>
<keyword evidence="10" id="KW-1185">Reference proteome</keyword>
<dbReference type="InterPro" id="IPR006091">
    <property type="entry name" value="Acyl-CoA_Oxase/DH_mid-dom"/>
</dbReference>
<sequence length="391" mass="43486">MLPQLHRHLWMDEQIDAFRDQLRRYIGAELSPHLDGWRRQGFIPREVWRPFAELGFLLPEVAEEYGGVGATLAYQLVAQDELARAEFPANTAVHSIAAHYIVDYGTEAQKQRWLPRLARGELLAGIALTEPGCGSDLKALKTRARRDGEHFVIDGAKTFITNGFTANLLVVAVRTGEAGARGVSMVVLETADLPGFRVGRRLEKLGQHASDTAELFFDGVRVPADALLGKEGEGFGQLMSQLPYERLLLAVPAAAVIERAVELTVDYTSQRRAFGQFIGDFQNTRFKLAECATLAHVVRTFVNDCTQRLLDGTLDDQAAYMAKWWCTEQQCKVVDECLQLFGGYGYMAEYPIARLYADARIQKIYGGANEIMKDLIARKVMAPGTARNEGT</sequence>
<dbReference type="InterPro" id="IPR036250">
    <property type="entry name" value="AcylCo_DH-like_C"/>
</dbReference>
<name>A0A9X1YKM8_9BURK</name>
<dbReference type="InterPro" id="IPR009075">
    <property type="entry name" value="AcylCo_DH/oxidase_C"/>
</dbReference>
<evidence type="ECO:0000259" key="7">
    <source>
        <dbReference type="Pfam" id="PF02770"/>
    </source>
</evidence>
<evidence type="ECO:0000256" key="3">
    <source>
        <dbReference type="ARBA" id="ARBA00022630"/>
    </source>
</evidence>
<dbReference type="InterPro" id="IPR006089">
    <property type="entry name" value="Acyl-CoA_DH_CS"/>
</dbReference>
<dbReference type="Gene3D" id="1.10.540.10">
    <property type="entry name" value="Acyl-CoA dehydrogenase/oxidase, N-terminal domain"/>
    <property type="match status" value="1"/>
</dbReference>
<dbReference type="AlphaFoldDB" id="A0A9X1YKM8"/>
<dbReference type="Pfam" id="PF02770">
    <property type="entry name" value="Acyl-CoA_dh_M"/>
    <property type="match status" value="1"/>
</dbReference>
<dbReference type="SUPFAM" id="SSF47203">
    <property type="entry name" value="Acyl-CoA dehydrogenase C-terminal domain-like"/>
    <property type="match status" value="1"/>
</dbReference>